<protein>
    <submittedName>
        <fullName evidence="5">Nitroreductase family protein</fullName>
    </submittedName>
</protein>
<proteinExistence type="inferred from homology"/>
<dbReference type="SUPFAM" id="SSF55469">
    <property type="entry name" value="FMN-dependent nitroreductase-like"/>
    <property type="match status" value="1"/>
</dbReference>
<dbReference type="PANTHER" id="PTHR43673">
    <property type="entry name" value="NAD(P)H NITROREDUCTASE YDGI-RELATED"/>
    <property type="match status" value="1"/>
</dbReference>
<evidence type="ECO:0000256" key="2">
    <source>
        <dbReference type="ARBA" id="ARBA00023002"/>
    </source>
</evidence>
<dbReference type="Pfam" id="PF00881">
    <property type="entry name" value="Nitroreductase"/>
    <property type="match status" value="2"/>
</dbReference>
<dbReference type="Proteomes" id="UP000886748">
    <property type="component" value="Unassembled WGS sequence"/>
</dbReference>
<accession>A0A9D1SS35</accession>
<dbReference type="EMBL" id="DVOD01000046">
    <property type="protein sequence ID" value="HIU92727.1"/>
    <property type="molecule type" value="Genomic_DNA"/>
</dbReference>
<evidence type="ECO:0000259" key="4">
    <source>
        <dbReference type="Pfam" id="PF00881"/>
    </source>
</evidence>
<evidence type="ECO:0000313" key="5">
    <source>
        <dbReference type="EMBL" id="HIU92727.1"/>
    </source>
</evidence>
<feature type="compositionally biased region" description="Basic and acidic residues" evidence="3">
    <location>
        <begin position="154"/>
        <end position="168"/>
    </location>
</feature>
<comment type="similarity">
    <text evidence="1">Belongs to the nitroreductase family.</text>
</comment>
<reference evidence="5" key="1">
    <citation type="submission" date="2020-10" db="EMBL/GenBank/DDBJ databases">
        <authorList>
            <person name="Gilroy R."/>
        </authorList>
    </citation>
    <scope>NUCLEOTIDE SEQUENCE</scope>
    <source>
        <strain evidence="5">CHK154-7741</strain>
    </source>
</reference>
<dbReference type="InterPro" id="IPR029479">
    <property type="entry name" value="Nitroreductase"/>
</dbReference>
<feature type="domain" description="Nitroreductase" evidence="4">
    <location>
        <begin position="5"/>
        <end position="57"/>
    </location>
</feature>
<feature type="region of interest" description="Disordered" evidence="3">
    <location>
        <begin position="147"/>
        <end position="168"/>
    </location>
</feature>
<comment type="caution">
    <text evidence="5">The sequence shown here is derived from an EMBL/GenBank/DDBJ whole genome shotgun (WGS) entry which is preliminary data.</text>
</comment>
<reference evidence="5" key="2">
    <citation type="journal article" date="2021" name="PeerJ">
        <title>Extensive microbial diversity within the chicken gut microbiome revealed by metagenomics and culture.</title>
        <authorList>
            <person name="Gilroy R."/>
            <person name="Ravi A."/>
            <person name="Getino M."/>
            <person name="Pursley I."/>
            <person name="Horton D.L."/>
            <person name="Alikhan N.F."/>
            <person name="Baker D."/>
            <person name="Gharbi K."/>
            <person name="Hall N."/>
            <person name="Watson M."/>
            <person name="Adriaenssens E.M."/>
            <person name="Foster-Nyarko E."/>
            <person name="Jarju S."/>
            <person name="Secka A."/>
            <person name="Antonio M."/>
            <person name="Oren A."/>
            <person name="Chaudhuri R.R."/>
            <person name="La Ragione R."/>
            <person name="Hildebrand F."/>
            <person name="Pallen M.J."/>
        </authorList>
    </citation>
    <scope>NUCLEOTIDE SEQUENCE</scope>
    <source>
        <strain evidence="5">CHK154-7741</strain>
    </source>
</reference>
<organism evidence="5 6">
    <name type="scientific">Candidatus Limenecus avicola</name>
    <dbReference type="NCBI Taxonomy" id="2840847"/>
    <lineage>
        <taxon>Bacteria</taxon>
        <taxon>Bacillati</taxon>
        <taxon>Bacillota</taxon>
        <taxon>Clostridia</taxon>
        <taxon>Eubacteriales</taxon>
        <taxon>Clostridiaceae</taxon>
        <taxon>Clostridiaceae incertae sedis</taxon>
        <taxon>Candidatus Limenecus</taxon>
    </lineage>
</organism>
<dbReference type="CDD" id="cd02150">
    <property type="entry name" value="nitroreductase"/>
    <property type="match status" value="1"/>
</dbReference>
<dbReference type="Gene3D" id="3.40.109.10">
    <property type="entry name" value="NADH Oxidase"/>
    <property type="match status" value="1"/>
</dbReference>
<evidence type="ECO:0000256" key="1">
    <source>
        <dbReference type="ARBA" id="ARBA00007118"/>
    </source>
</evidence>
<keyword evidence="2" id="KW-0560">Oxidoreductase</keyword>
<gene>
    <name evidence="5" type="ORF">IAD26_06280</name>
</gene>
<dbReference type="AlphaFoldDB" id="A0A9D1SS35"/>
<sequence length="168" mass="19183">MIKVILDRRTVRKYKQEPITDTILEQILKAGMYAPYAAKEMPFHFIVIKDSKTLSDLKAIHPFGQPLEKAPVAIVVCADKKCEPVDGLHVSDCAAATENLMLAAKAFNLGSCWLGLYPWESITEKVKEYFKLPDDIAPFSIITMGYPNEEEEPRPDRFDKTRIHNEKW</sequence>
<evidence type="ECO:0000313" key="6">
    <source>
        <dbReference type="Proteomes" id="UP000886748"/>
    </source>
</evidence>
<dbReference type="InterPro" id="IPR000415">
    <property type="entry name" value="Nitroreductase-like"/>
</dbReference>
<name>A0A9D1SS35_9CLOT</name>
<dbReference type="PANTHER" id="PTHR43673:SF10">
    <property type="entry name" value="NADH DEHYDROGENASE_NAD(P)H NITROREDUCTASE XCC3605-RELATED"/>
    <property type="match status" value="1"/>
</dbReference>
<evidence type="ECO:0000256" key="3">
    <source>
        <dbReference type="SAM" id="MobiDB-lite"/>
    </source>
</evidence>
<feature type="domain" description="Nitroreductase" evidence="4">
    <location>
        <begin position="67"/>
        <end position="146"/>
    </location>
</feature>
<dbReference type="GO" id="GO:0016491">
    <property type="term" value="F:oxidoreductase activity"/>
    <property type="evidence" value="ECO:0007669"/>
    <property type="project" value="UniProtKB-KW"/>
</dbReference>